<dbReference type="EMBL" id="LDAU01000194">
    <property type="protein sequence ID" value="KRX00258.1"/>
    <property type="molecule type" value="Genomic_DNA"/>
</dbReference>
<dbReference type="InParanoid" id="A0A0V0QDK8"/>
<dbReference type="PANTHER" id="PTHR48100">
    <property type="entry name" value="BROAD-SPECIFICITY PHOSPHATASE YOR283W-RELATED"/>
    <property type="match status" value="1"/>
</dbReference>
<dbReference type="Proteomes" id="UP000054937">
    <property type="component" value="Unassembled WGS sequence"/>
</dbReference>
<sequence length="503" mass="60111">MQQQLENQIKSSEQKIENLKIDDQQSNQSQKFDEDQQKNIQQQEEENQNSKVNQIQDKEEIQQMQNQRWDNLEDDEDEEENEEDQNDEKQNTVSSYFLTNSSTENKQNQENKYKYRNYQSYNKQNQSTVICQNILKGSCKFGQKCRFSHGKYGQKYPNINPNINYKKNLNQRKFAPTCLYYLQNSCLKENQCELYHPKFQQYTIDPSEFYFDLDDIKRTNQINSQEQDYLNYQIQEINHQFDPQDNCLIIRHALSHYNYIGDRFIYETGKSFLDKSSKQFQVNEQLIDAELHYYGLQQCKTVEKKVQEIEDLQVVFVSPLQRSLQTCLNIFQQHPNFINKSMKIIVLPQLMEILSKVQDISTSLHSTIKQKYKDLGFDFSLFESPEMNTDTWQLQVIKDKDVKKSIAKQIEEEKAKWEKICIRSIRQSFPKSIETNESVEQRANEVLEYIQDYIKQNKLEEKKIAIISHAKIIKLMLKQKQQHEKFYNYKQNVANCQIISINL</sequence>
<feature type="compositionally biased region" description="Acidic residues" evidence="5">
    <location>
        <begin position="72"/>
        <end position="86"/>
    </location>
</feature>
<evidence type="ECO:0000313" key="8">
    <source>
        <dbReference type="Proteomes" id="UP000054937"/>
    </source>
</evidence>
<dbReference type="Pfam" id="PF18044">
    <property type="entry name" value="zf-CCCH_4"/>
    <property type="match status" value="1"/>
</dbReference>
<name>A0A0V0QDK8_PSEPJ</name>
<dbReference type="GO" id="GO:0008270">
    <property type="term" value="F:zinc ion binding"/>
    <property type="evidence" value="ECO:0007669"/>
    <property type="project" value="UniProtKB-KW"/>
</dbReference>
<comment type="caution">
    <text evidence="7">The sequence shown here is derived from an EMBL/GenBank/DDBJ whole genome shotgun (WGS) entry which is preliminary data.</text>
</comment>
<keyword evidence="2 4" id="KW-0863">Zinc-finger</keyword>
<evidence type="ECO:0000256" key="2">
    <source>
        <dbReference type="ARBA" id="ARBA00022771"/>
    </source>
</evidence>
<evidence type="ECO:0000256" key="1">
    <source>
        <dbReference type="ARBA" id="ARBA00022723"/>
    </source>
</evidence>
<keyword evidence="3 4" id="KW-0862">Zinc</keyword>
<dbReference type="Gene3D" id="3.40.50.1240">
    <property type="entry name" value="Phosphoglycerate mutase-like"/>
    <property type="match status" value="1"/>
</dbReference>
<feature type="domain" description="C3H1-type" evidence="6">
    <location>
        <begin position="172"/>
        <end position="199"/>
    </location>
</feature>
<feature type="domain" description="C3H1-type" evidence="6">
    <location>
        <begin position="125"/>
        <end position="152"/>
    </location>
</feature>
<dbReference type="GO" id="GO:0016791">
    <property type="term" value="F:phosphatase activity"/>
    <property type="evidence" value="ECO:0007669"/>
    <property type="project" value="TreeGrafter"/>
</dbReference>
<dbReference type="Gene3D" id="4.10.1000.10">
    <property type="entry name" value="Zinc finger, CCCH-type"/>
    <property type="match status" value="1"/>
</dbReference>
<dbReference type="SMART" id="SM00356">
    <property type="entry name" value="ZnF_C3H1"/>
    <property type="match status" value="2"/>
</dbReference>
<feature type="zinc finger region" description="C3H1-type" evidence="4">
    <location>
        <begin position="125"/>
        <end position="152"/>
    </location>
</feature>
<feature type="zinc finger region" description="C3H1-type" evidence="4">
    <location>
        <begin position="172"/>
        <end position="199"/>
    </location>
</feature>
<evidence type="ECO:0000256" key="5">
    <source>
        <dbReference type="SAM" id="MobiDB-lite"/>
    </source>
</evidence>
<keyword evidence="1 4" id="KW-0479">Metal-binding</keyword>
<evidence type="ECO:0000256" key="3">
    <source>
        <dbReference type="ARBA" id="ARBA00022833"/>
    </source>
</evidence>
<dbReference type="GO" id="GO:0005737">
    <property type="term" value="C:cytoplasm"/>
    <property type="evidence" value="ECO:0007669"/>
    <property type="project" value="TreeGrafter"/>
</dbReference>
<dbReference type="PANTHER" id="PTHR48100:SF1">
    <property type="entry name" value="HISTIDINE PHOSPHATASE FAMILY PROTEIN-RELATED"/>
    <property type="match status" value="1"/>
</dbReference>
<dbReference type="PROSITE" id="PS50103">
    <property type="entry name" value="ZF_C3H1"/>
    <property type="match status" value="2"/>
</dbReference>
<dbReference type="OrthoDB" id="284247at2759"/>
<dbReference type="InterPro" id="IPR000571">
    <property type="entry name" value="Znf_CCCH"/>
</dbReference>
<feature type="region of interest" description="Disordered" evidence="5">
    <location>
        <begin position="1"/>
        <end position="92"/>
    </location>
</feature>
<dbReference type="InterPro" id="IPR050275">
    <property type="entry name" value="PGM_Phosphatase"/>
</dbReference>
<accession>A0A0V0QDK8</accession>
<evidence type="ECO:0000313" key="7">
    <source>
        <dbReference type="EMBL" id="KRX00258.1"/>
    </source>
</evidence>
<feature type="compositionally biased region" description="Basic and acidic residues" evidence="5">
    <location>
        <begin position="12"/>
        <end position="23"/>
    </location>
</feature>
<feature type="compositionally biased region" description="Polar residues" evidence="5">
    <location>
        <begin position="1"/>
        <end position="11"/>
    </location>
</feature>
<evidence type="ECO:0000256" key="4">
    <source>
        <dbReference type="PROSITE-ProRule" id="PRU00723"/>
    </source>
</evidence>
<dbReference type="AlphaFoldDB" id="A0A0V0QDK8"/>
<dbReference type="SUPFAM" id="SSF53254">
    <property type="entry name" value="Phosphoglycerate mutase-like"/>
    <property type="match status" value="1"/>
</dbReference>
<organism evidence="7 8">
    <name type="scientific">Pseudocohnilembus persalinus</name>
    <name type="common">Ciliate</name>
    <dbReference type="NCBI Taxonomy" id="266149"/>
    <lineage>
        <taxon>Eukaryota</taxon>
        <taxon>Sar</taxon>
        <taxon>Alveolata</taxon>
        <taxon>Ciliophora</taxon>
        <taxon>Intramacronucleata</taxon>
        <taxon>Oligohymenophorea</taxon>
        <taxon>Scuticociliatia</taxon>
        <taxon>Philasterida</taxon>
        <taxon>Pseudocohnilembidae</taxon>
        <taxon>Pseudocohnilembus</taxon>
    </lineage>
</organism>
<dbReference type="OMA" id="LMSENCA"/>
<reference evidence="7 8" key="1">
    <citation type="journal article" date="2015" name="Sci. Rep.">
        <title>Genome of the facultative scuticociliatosis pathogen Pseudocohnilembus persalinus provides insight into its virulence through horizontal gene transfer.</title>
        <authorList>
            <person name="Xiong J."/>
            <person name="Wang G."/>
            <person name="Cheng J."/>
            <person name="Tian M."/>
            <person name="Pan X."/>
            <person name="Warren A."/>
            <person name="Jiang C."/>
            <person name="Yuan D."/>
            <person name="Miao W."/>
        </authorList>
    </citation>
    <scope>NUCLEOTIDE SEQUENCE [LARGE SCALE GENOMIC DNA]</scope>
    <source>
        <strain evidence="7">36N120E</strain>
    </source>
</reference>
<dbReference type="InterPro" id="IPR036855">
    <property type="entry name" value="Znf_CCCH_sf"/>
</dbReference>
<evidence type="ECO:0000259" key="6">
    <source>
        <dbReference type="PROSITE" id="PS50103"/>
    </source>
</evidence>
<dbReference type="InterPro" id="IPR029033">
    <property type="entry name" value="His_PPase_superfam"/>
</dbReference>
<keyword evidence="8" id="KW-1185">Reference proteome</keyword>
<dbReference type="InterPro" id="IPR041367">
    <property type="entry name" value="Znf-CCCH_4"/>
</dbReference>
<gene>
    <name evidence="7" type="ORF">PPERSA_10757</name>
</gene>
<dbReference type="Pfam" id="PF00300">
    <property type="entry name" value="His_Phos_1"/>
    <property type="match status" value="1"/>
</dbReference>
<dbReference type="SUPFAM" id="SSF90229">
    <property type="entry name" value="CCCH zinc finger"/>
    <property type="match status" value="1"/>
</dbReference>
<proteinExistence type="predicted"/>
<dbReference type="InterPro" id="IPR013078">
    <property type="entry name" value="His_Pase_superF_clade-1"/>
</dbReference>
<protein>
    <recommendedName>
        <fullName evidence="6">C3H1-type domain-containing protein</fullName>
    </recommendedName>
</protein>